<evidence type="ECO:0000313" key="2">
    <source>
        <dbReference type="EMBL" id="MBA5775863.1"/>
    </source>
</evidence>
<keyword evidence="1" id="KW-1133">Transmembrane helix</keyword>
<protein>
    <submittedName>
        <fullName evidence="2">Uncharacterized protein</fullName>
    </submittedName>
</protein>
<sequence>MAIALVAAVLDGTRSIAAAAWTTKALGQYWFDLAPASLNTAQAAIQRHVNPYLWDPVIFWFLEQPVWLVAGPLGFLLLWLGERRRRRIRFPG</sequence>
<evidence type="ECO:0000313" key="3">
    <source>
        <dbReference type="Proteomes" id="UP000541109"/>
    </source>
</evidence>
<proteinExistence type="predicted"/>
<dbReference type="AlphaFoldDB" id="A0A839A8K6"/>
<keyword evidence="3" id="KW-1185">Reference proteome</keyword>
<dbReference type="EMBL" id="JACFXV010000031">
    <property type="protein sequence ID" value="MBA5775863.1"/>
    <property type="molecule type" value="Genomic_DNA"/>
</dbReference>
<gene>
    <name evidence="2" type="ORF">H2509_01840</name>
</gene>
<keyword evidence="1" id="KW-0472">Membrane</keyword>
<keyword evidence="1" id="KW-0812">Transmembrane</keyword>
<evidence type="ECO:0000256" key="1">
    <source>
        <dbReference type="SAM" id="Phobius"/>
    </source>
</evidence>
<dbReference type="Proteomes" id="UP000541109">
    <property type="component" value="Unassembled WGS sequence"/>
</dbReference>
<feature type="transmembrane region" description="Helical" evidence="1">
    <location>
        <begin position="57"/>
        <end position="80"/>
    </location>
</feature>
<comment type="caution">
    <text evidence="2">The sequence shown here is derived from an EMBL/GenBank/DDBJ whole genome shotgun (WGS) entry which is preliminary data.</text>
</comment>
<reference evidence="2 3" key="1">
    <citation type="submission" date="2020-07" db="EMBL/GenBank/DDBJ databases">
        <title>Stappia sp., F7233, whole genome shotgun sequencing project.</title>
        <authorList>
            <person name="Jiang S."/>
            <person name="Liu Z.W."/>
            <person name="Du Z.J."/>
        </authorList>
    </citation>
    <scope>NUCLEOTIDE SEQUENCE [LARGE SCALE GENOMIC DNA]</scope>
    <source>
        <strain evidence="2 3">F7233</strain>
    </source>
</reference>
<accession>A0A839A8K6</accession>
<name>A0A839A8K6_9HYPH</name>
<organism evidence="2 3">
    <name type="scientific">Stappia albiluteola</name>
    <dbReference type="NCBI Taxonomy" id="2758565"/>
    <lineage>
        <taxon>Bacteria</taxon>
        <taxon>Pseudomonadati</taxon>
        <taxon>Pseudomonadota</taxon>
        <taxon>Alphaproteobacteria</taxon>
        <taxon>Hyphomicrobiales</taxon>
        <taxon>Stappiaceae</taxon>
        <taxon>Stappia</taxon>
    </lineage>
</organism>